<dbReference type="Proteomes" id="UP001178461">
    <property type="component" value="Chromosome 7"/>
</dbReference>
<keyword evidence="2" id="KW-1185">Reference proteome</keyword>
<sequence length="161" mass="18854">MMNRKKQQKTRLQIAPPEGMRWRVMSRYYHWRVNMRMLMQFQNQRSERLNRSVPPLRLSCIAGLEQPLEPSTWEEIEQMPVAEAALWKDAMQEEFDALHQNKTWTLTKLPPGKKAIGSTPDKAGCRRQSSVLQSKACGERLPSKVWRGLMKLLLQYSDTLL</sequence>
<evidence type="ECO:0000313" key="1">
    <source>
        <dbReference type="EMBL" id="CAI5780494.1"/>
    </source>
</evidence>
<dbReference type="EMBL" id="OX395132">
    <property type="protein sequence ID" value="CAI5780494.1"/>
    <property type="molecule type" value="Genomic_DNA"/>
</dbReference>
<evidence type="ECO:0000313" key="2">
    <source>
        <dbReference type="Proteomes" id="UP001178461"/>
    </source>
</evidence>
<protein>
    <submittedName>
        <fullName evidence="1">Uncharacterized protein</fullName>
    </submittedName>
</protein>
<accession>A0AA35KNG4</accession>
<organism evidence="1 2">
    <name type="scientific">Podarcis lilfordi</name>
    <name type="common">Lilford's wall lizard</name>
    <dbReference type="NCBI Taxonomy" id="74358"/>
    <lineage>
        <taxon>Eukaryota</taxon>
        <taxon>Metazoa</taxon>
        <taxon>Chordata</taxon>
        <taxon>Craniata</taxon>
        <taxon>Vertebrata</taxon>
        <taxon>Euteleostomi</taxon>
        <taxon>Lepidosauria</taxon>
        <taxon>Squamata</taxon>
        <taxon>Bifurcata</taxon>
        <taxon>Unidentata</taxon>
        <taxon>Episquamata</taxon>
        <taxon>Laterata</taxon>
        <taxon>Lacertibaenia</taxon>
        <taxon>Lacertidae</taxon>
        <taxon>Podarcis</taxon>
    </lineage>
</organism>
<reference evidence="1" key="1">
    <citation type="submission" date="2022-12" db="EMBL/GenBank/DDBJ databases">
        <authorList>
            <person name="Alioto T."/>
            <person name="Alioto T."/>
            <person name="Gomez Garrido J."/>
        </authorList>
    </citation>
    <scope>NUCLEOTIDE SEQUENCE</scope>
</reference>
<dbReference type="AlphaFoldDB" id="A0AA35KNG4"/>
<gene>
    <name evidence="1" type="ORF">PODLI_1B021642</name>
</gene>
<name>A0AA35KNG4_9SAUR</name>
<proteinExistence type="predicted"/>